<accession>Q1Q553</accession>
<proteinExistence type="predicted"/>
<sequence>MAFPPDDSWFRKILEEQRRVEKLLNPFPETIMQHQRLLDSINLPAMEYQKSILEQASIRDYLSITGISNGYLAMQQEIQNRLGSISSISKELEFLKKSAEFDSILATQENLYRLQDQFTQRLELFELPSARIEAVLAAAEATSRIYQPRDSFADFTFLSVAKYQSFLEKQYKLIQYDNDIIAGRRVEVAELSGGLFEIINASLDIGVALEGQYEYQVEEVAHDKISKCGLYDQVNQHLGYVYSDRYCSEIETSFNKSIPARISFLGYSITEQIYKINLLCENNGQDQVFKPTSSTMRACATIPSFIARSEMDFYFLIDHLFFLLYEGSGTAKRLIPLINKSFLEPLWKVKHLRLAARHDIDHGSSREIEKKRANIRDTYFSLIAQPLPIKQKDWQKAQLQIYIEIDLMLQNIIQEITKKS</sequence>
<protein>
    <submittedName>
        <fullName evidence="1">Uncharacterized protein</fullName>
    </submittedName>
</protein>
<dbReference type="EMBL" id="CT573071">
    <property type="protein sequence ID" value="CAJ75152.1"/>
    <property type="molecule type" value="Genomic_DNA"/>
</dbReference>
<name>Q1Q553_KUEST</name>
<dbReference type="AlphaFoldDB" id="Q1Q553"/>
<dbReference type="RefSeq" id="WP_169704437.1">
    <property type="nucleotide sequence ID" value="NZ_OCTL01000150.1"/>
</dbReference>
<gene>
    <name evidence="1" type="ORF">kuste4390</name>
</gene>
<reference evidence="1" key="2">
    <citation type="submission" date="2006-01" db="EMBL/GenBank/DDBJ databases">
        <authorList>
            <person name="Genoscope"/>
        </authorList>
    </citation>
    <scope>NUCLEOTIDE SEQUENCE</scope>
</reference>
<reference evidence="1" key="1">
    <citation type="journal article" date="2006" name="Nature">
        <title>Deciphering the evolution and metabolism of an anammox bacterium from a community genome.</title>
        <authorList>
            <person name="Strous M."/>
            <person name="Pelletier E."/>
            <person name="Mangenot S."/>
            <person name="Rattei T."/>
            <person name="Lehner A."/>
            <person name="Taylor M.W."/>
            <person name="Horn M."/>
            <person name="Daims H."/>
            <person name="Bartol-Mavel D."/>
            <person name="Wincker P."/>
            <person name="Barbe V."/>
            <person name="Fonknechten N."/>
            <person name="Vallenet D."/>
            <person name="Segurens B."/>
            <person name="Schenowitz-Truong C."/>
            <person name="Medigue C."/>
            <person name="Collingro A."/>
            <person name="Snel B."/>
            <person name="Dutilh B.E."/>
            <person name="OpDenCamp H.J.M."/>
            <person name="vanDerDrift C."/>
            <person name="Cirpus I."/>
            <person name="vanDePas-Schoonen K.T."/>
            <person name="Harhangi H.R."/>
            <person name="vanNiftrik L."/>
            <person name="Schmid M."/>
            <person name="Keltjens J."/>
            <person name="vanDeVossenberg J."/>
            <person name="Kartal B."/>
            <person name="Meier H."/>
            <person name="Frishman D."/>
            <person name="Huynen M.A."/>
            <person name="Mewes H."/>
            <person name="Weissenbach J."/>
            <person name="Jetten M.S.M."/>
            <person name="Wagner M."/>
            <person name="LePaslier D."/>
        </authorList>
    </citation>
    <scope>NUCLEOTIDE SEQUENCE</scope>
</reference>
<organism evidence="1">
    <name type="scientific">Kuenenia stuttgartiensis</name>
    <dbReference type="NCBI Taxonomy" id="174633"/>
    <lineage>
        <taxon>Bacteria</taxon>
        <taxon>Pseudomonadati</taxon>
        <taxon>Planctomycetota</taxon>
        <taxon>Candidatus Brocadiia</taxon>
        <taxon>Candidatus Brocadiales</taxon>
        <taxon>Candidatus Brocadiaceae</taxon>
        <taxon>Candidatus Kuenenia</taxon>
    </lineage>
</organism>
<evidence type="ECO:0000313" key="1">
    <source>
        <dbReference type="EMBL" id="CAJ75152.1"/>
    </source>
</evidence>